<evidence type="ECO:0000256" key="1">
    <source>
        <dbReference type="ARBA" id="ARBA00010266"/>
    </source>
</evidence>
<dbReference type="GO" id="GO:0004040">
    <property type="term" value="F:amidase activity"/>
    <property type="evidence" value="ECO:0007669"/>
    <property type="project" value="InterPro"/>
</dbReference>
<evidence type="ECO:0000313" key="5">
    <source>
        <dbReference type="Proteomes" id="UP000195412"/>
    </source>
</evidence>
<dbReference type="RefSeq" id="WP_087741707.1">
    <property type="nucleotide sequence ID" value="NZ_LT854705.1"/>
</dbReference>
<dbReference type="Gene3D" id="1.10.530.10">
    <property type="match status" value="1"/>
</dbReference>
<evidence type="ECO:0000259" key="3">
    <source>
        <dbReference type="SMART" id="SM00047"/>
    </source>
</evidence>
<dbReference type="EMBL" id="LT854705">
    <property type="protein sequence ID" value="SMS13790.1"/>
    <property type="molecule type" value="Genomic_DNA"/>
</dbReference>
<dbReference type="PANTHER" id="PTHR33308:SF9">
    <property type="entry name" value="PEPTIDOGLYCAN HYDROLASE FLGJ"/>
    <property type="match status" value="1"/>
</dbReference>
<dbReference type="KEGG" id="lzy:LZ3411_0740"/>
<evidence type="ECO:0000313" key="4">
    <source>
        <dbReference type="EMBL" id="SMS13790.1"/>
    </source>
</evidence>
<reference evidence="5" key="1">
    <citation type="submission" date="2017-05" db="EMBL/GenBank/DDBJ databases">
        <authorList>
            <person name="Papadimitriou K."/>
        </authorList>
    </citation>
    <scope>NUCLEOTIDE SEQUENCE [LARGE SCALE GENOMIC DNA]</scope>
    <source>
        <strain evidence="5">ACA-DC 3411</strain>
    </source>
</reference>
<proteinExistence type="inferred from homology"/>
<gene>
    <name evidence="4" type="ORF">LZ3411_0740</name>
</gene>
<protein>
    <submittedName>
        <fullName evidence="4">N-acetylmuramoyl-L-alanine amidase, family 4</fullName>
    </submittedName>
</protein>
<organism evidence="4 5">
    <name type="scientific">Levilactobacillus zymae</name>
    <dbReference type="NCBI Taxonomy" id="267363"/>
    <lineage>
        <taxon>Bacteria</taxon>
        <taxon>Bacillati</taxon>
        <taxon>Bacillota</taxon>
        <taxon>Bacilli</taxon>
        <taxon>Lactobacillales</taxon>
        <taxon>Lactobacillaceae</taxon>
        <taxon>Levilactobacillus</taxon>
    </lineage>
</organism>
<dbReference type="InterPro" id="IPR002901">
    <property type="entry name" value="MGlyc_endo_b_GlcNAc-like_dom"/>
</dbReference>
<comment type="similarity">
    <text evidence="1">Belongs to the glycosyl hydrolase 73 family.</text>
</comment>
<sequence>MKGSKQWLIAVAIIGVGLGSAVGVTSHAATTQQTFISKLKSPVKTVANQYKLYPSVMMAQAALESAWGTSQLTLQANNYFGIKGSYNGQSVSMETSEYDANGKLYTTSANFRKYPNAKASMTDNAKLLRNGLSYNTAYYSGTWRENAATYEAAANALTGTYATSPHYGASLISLIQQYDLASLDKKASTTTSSSSSAASSSSSASTVQPVTYATAKYYGASGTQTARLSSKYTSYRAYNHIKGTREKVTKTAWSKLKVGTGQLVYLNMWGVKKDPTTGKKTTWYRVTLSPAKSAKKYWVYRSALTLPTVKYTMGKATVKLSTTSGDYYNHVFNSPYLAKSQGALSQLTAKSYTADQQAVKTQDGVKSTWYRIGVAKAKYWVAADRTTASPQYDYVAYTKTTGTRTLSKKYTKYHVYNHVKKTHFNQQELKWPSQAKVGTKVTFDQIGTKPAYKTTWYRIQFSGDKTKYWVAARALN</sequence>
<name>A0A1Y6JVF0_9LACO</name>
<dbReference type="Pfam" id="PF01832">
    <property type="entry name" value="Glucosaminidase"/>
    <property type="match status" value="1"/>
</dbReference>
<dbReference type="InterPro" id="IPR051056">
    <property type="entry name" value="Glycosyl_Hydrolase_73"/>
</dbReference>
<dbReference type="PANTHER" id="PTHR33308">
    <property type="entry name" value="PEPTIDOGLYCAN HYDROLASE FLGJ"/>
    <property type="match status" value="1"/>
</dbReference>
<dbReference type="PRINTS" id="PR01002">
    <property type="entry name" value="FLGFLGJ"/>
</dbReference>
<keyword evidence="2" id="KW-0378">Hydrolase</keyword>
<dbReference type="Gene3D" id="4.10.80.30">
    <property type="entry name" value="DNA polymerase, domain 6"/>
    <property type="match status" value="1"/>
</dbReference>
<dbReference type="SMART" id="SM00047">
    <property type="entry name" value="LYZ2"/>
    <property type="match status" value="1"/>
</dbReference>
<accession>A0A1Y6JVF0</accession>
<evidence type="ECO:0000256" key="2">
    <source>
        <dbReference type="ARBA" id="ARBA00022801"/>
    </source>
</evidence>
<feature type="domain" description="Mannosyl-glycoprotein endo-beta-N-acetylglucosamidase-like" evidence="3">
    <location>
        <begin position="23"/>
        <end position="184"/>
    </location>
</feature>
<dbReference type="AlphaFoldDB" id="A0A1Y6JVF0"/>
<dbReference type="Proteomes" id="UP000195412">
    <property type="component" value="Chromosome I"/>
</dbReference>